<dbReference type="PANTHER" id="PTHR15679:SF8">
    <property type="entry name" value="PCNA-ASSOCIATED FACTOR"/>
    <property type="match status" value="1"/>
</dbReference>
<dbReference type="GO" id="GO:0003682">
    <property type="term" value="F:chromatin binding"/>
    <property type="evidence" value="ECO:0007669"/>
    <property type="project" value="TreeGrafter"/>
</dbReference>
<evidence type="ECO:0000256" key="4">
    <source>
        <dbReference type="ARBA" id="ARBA00022490"/>
    </source>
</evidence>
<evidence type="ECO:0000256" key="2">
    <source>
        <dbReference type="ARBA" id="ARBA00004556"/>
    </source>
</evidence>
<dbReference type="RefSeq" id="XP_017889687.1">
    <property type="nucleotide sequence ID" value="XM_018034198.2"/>
</dbReference>
<evidence type="ECO:0000256" key="7">
    <source>
        <dbReference type="ARBA" id="ARBA00023242"/>
    </source>
</evidence>
<gene>
    <name evidence="13" type="primary">LOC108630736</name>
</gene>
<dbReference type="GO" id="GO:0019985">
    <property type="term" value="P:translesion synthesis"/>
    <property type="evidence" value="ECO:0007669"/>
    <property type="project" value="TreeGrafter"/>
</dbReference>
<sequence length="107" mass="11624">MVRTRADRIQAKAVGSKAPSKVAAIVPSSPVVTPSKRRGKSYSGGNPYHPRDTPEWQKPITNFLNPDSVYSEITNTTPATPSPKRAKESANIASKIEELCDDEDSNN</sequence>
<dbReference type="AlphaFoldDB" id="A0AAJ7JCA2"/>
<keyword evidence="4" id="KW-0963">Cytoplasm</keyword>
<evidence type="ECO:0000256" key="5">
    <source>
        <dbReference type="ARBA" id="ARBA00022763"/>
    </source>
</evidence>
<proteinExistence type="predicted"/>
<dbReference type="GeneID" id="108630736"/>
<evidence type="ECO:0000256" key="1">
    <source>
        <dbReference type="ARBA" id="ARBA00004123"/>
    </source>
</evidence>
<dbReference type="GO" id="GO:0048471">
    <property type="term" value="C:perinuclear region of cytoplasm"/>
    <property type="evidence" value="ECO:0007669"/>
    <property type="project" value="UniProtKB-SubCell"/>
</dbReference>
<dbReference type="GO" id="GO:0005634">
    <property type="term" value="C:nucleus"/>
    <property type="evidence" value="ECO:0007669"/>
    <property type="project" value="UniProtKB-SubCell"/>
</dbReference>
<keyword evidence="5" id="KW-0227">DNA damage</keyword>
<dbReference type="InterPro" id="IPR040444">
    <property type="entry name" value="PCNA-AF"/>
</dbReference>
<evidence type="ECO:0000256" key="3">
    <source>
        <dbReference type="ARBA" id="ARBA00013777"/>
    </source>
</evidence>
<feature type="domain" description="PCNA-associated factor histone-like" evidence="11">
    <location>
        <begin position="1"/>
        <end position="98"/>
    </location>
</feature>
<dbReference type="PANTHER" id="PTHR15679">
    <property type="entry name" value="PCNA-ASSOCIATED FACTOR"/>
    <property type="match status" value="1"/>
</dbReference>
<keyword evidence="6" id="KW-0234">DNA repair</keyword>
<evidence type="ECO:0000313" key="13">
    <source>
        <dbReference type="RefSeq" id="XP_017889687.1"/>
    </source>
</evidence>
<comment type="subcellular location">
    <subcellularLocation>
        <location evidence="2">Cytoplasm</location>
        <location evidence="2">Perinuclear region</location>
    </subcellularLocation>
    <subcellularLocation>
        <location evidence="1">Nucleus</location>
    </subcellularLocation>
</comment>
<evidence type="ECO:0000313" key="12">
    <source>
        <dbReference type="Proteomes" id="UP000694925"/>
    </source>
</evidence>
<evidence type="ECO:0000256" key="6">
    <source>
        <dbReference type="ARBA" id="ARBA00023204"/>
    </source>
</evidence>
<organism evidence="12 13">
    <name type="scientific">Ceratina calcarata</name>
    <dbReference type="NCBI Taxonomy" id="156304"/>
    <lineage>
        <taxon>Eukaryota</taxon>
        <taxon>Metazoa</taxon>
        <taxon>Ecdysozoa</taxon>
        <taxon>Arthropoda</taxon>
        <taxon>Hexapoda</taxon>
        <taxon>Insecta</taxon>
        <taxon>Pterygota</taxon>
        <taxon>Neoptera</taxon>
        <taxon>Endopterygota</taxon>
        <taxon>Hymenoptera</taxon>
        <taxon>Apocrita</taxon>
        <taxon>Aculeata</taxon>
        <taxon>Apoidea</taxon>
        <taxon>Anthophila</taxon>
        <taxon>Apidae</taxon>
        <taxon>Ceratina</taxon>
        <taxon>Zadontomerus</taxon>
    </lineage>
</organism>
<dbReference type="InterPro" id="IPR031444">
    <property type="entry name" value="PCNA-AF_dom"/>
</dbReference>
<evidence type="ECO:0000259" key="11">
    <source>
        <dbReference type="Pfam" id="PF15715"/>
    </source>
</evidence>
<evidence type="ECO:0000256" key="9">
    <source>
        <dbReference type="ARBA" id="ARBA00031186"/>
    </source>
</evidence>
<dbReference type="GO" id="GO:0006281">
    <property type="term" value="P:DNA repair"/>
    <property type="evidence" value="ECO:0007669"/>
    <property type="project" value="UniProtKB-KW"/>
</dbReference>
<dbReference type="Proteomes" id="UP000694925">
    <property type="component" value="Unplaced"/>
</dbReference>
<keyword evidence="7" id="KW-0539">Nucleus</keyword>
<keyword evidence="12" id="KW-1185">Reference proteome</keyword>
<dbReference type="KEGG" id="ccal:108630736"/>
<reference evidence="13" key="1">
    <citation type="submission" date="2025-08" db="UniProtKB">
        <authorList>
            <consortium name="RefSeq"/>
        </authorList>
    </citation>
    <scope>IDENTIFICATION</scope>
    <source>
        <tissue evidence="13">Whole body</tissue>
    </source>
</reference>
<dbReference type="Pfam" id="PF15715">
    <property type="entry name" value="PAF"/>
    <property type="match status" value="1"/>
</dbReference>
<accession>A0AAJ7JCA2</accession>
<feature type="region of interest" description="Disordered" evidence="10">
    <location>
        <begin position="28"/>
        <end position="91"/>
    </location>
</feature>
<evidence type="ECO:0000256" key="8">
    <source>
        <dbReference type="ARBA" id="ARBA00030014"/>
    </source>
</evidence>
<dbReference type="GO" id="GO:0051726">
    <property type="term" value="P:regulation of cell cycle"/>
    <property type="evidence" value="ECO:0007669"/>
    <property type="project" value="InterPro"/>
</dbReference>
<name>A0AAJ7JCA2_9HYME</name>
<protein>
    <recommendedName>
        <fullName evidence="3">PCNA-associated factor</fullName>
    </recommendedName>
    <alternativeName>
        <fullName evidence="8">PCNA-associated factor of 15 kDa</fullName>
    </alternativeName>
    <alternativeName>
        <fullName evidence="9">PCNA-clamp-associated factor</fullName>
    </alternativeName>
</protein>
<evidence type="ECO:0000256" key="10">
    <source>
        <dbReference type="SAM" id="MobiDB-lite"/>
    </source>
</evidence>